<accession>A0A2B7Z278</accession>
<dbReference type="Gene3D" id="1.25.40.20">
    <property type="entry name" value="Ankyrin repeat-containing domain"/>
    <property type="match status" value="1"/>
</dbReference>
<sequence length="250" mass="26283">MSPNPISLSFDEVDDLIYDARSGDLESLRTDITALSEKHSCSPSDIIQSAIDSDDESEGGTCACLLHWPAANGNIEILNYLLSIIAPQDTKAADSTPPSTSSAPSSLLNHRNLSGNTPLHWAALNTHLDCVKALVEAGADITLTNSAGHDATFLAERSDWNARSEEEIGKAEEEQQQQQQEGESEVAIGGDDGESEPLKPLSKALQVVEYLLGCEKGAELESGFGAAGSGAGEGSAQDGNKMEGVEGEVK</sequence>
<organism evidence="5 6">
    <name type="scientific">Polytolypa hystricis (strain UAMH7299)</name>
    <dbReference type="NCBI Taxonomy" id="1447883"/>
    <lineage>
        <taxon>Eukaryota</taxon>
        <taxon>Fungi</taxon>
        <taxon>Dikarya</taxon>
        <taxon>Ascomycota</taxon>
        <taxon>Pezizomycotina</taxon>
        <taxon>Eurotiomycetes</taxon>
        <taxon>Eurotiomycetidae</taxon>
        <taxon>Onygenales</taxon>
        <taxon>Onygenales incertae sedis</taxon>
        <taxon>Polytolypa</taxon>
    </lineage>
</organism>
<feature type="compositionally biased region" description="Low complexity" evidence="4">
    <location>
        <begin position="93"/>
        <end position="106"/>
    </location>
</feature>
<evidence type="ECO:0000313" key="5">
    <source>
        <dbReference type="EMBL" id="PGH27228.1"/>
    </source>
</evidence>
<feature type="compositionally biased region" description="Basic and acidic residues" evidence="4">
    <location>
        <begin position="160"/>
        <end position="173"/>
    </location>
</feature>
<dbReference type="PROSITE" id="PS50297">
    <property type="entry name" value="ANK_REP_REGION"/>
    <property type="match status" value="1"/>
</dbReference>
<dbReference type="PROSITE" id="PS50088">
    <property type="entry name" value="ANK_REPEAT"/>
    <property type="match status" value="1"/>
</dbReference>
<dbReference type="InterPro" id="IPR036770">
    <property type="entry name" value="Ankyrin_rpt-contain_sf"/>
</dbReference>
<evidence type="ECO:0000256" key="4">
    <source>
        <dbReference type="SAM" id="MobiDB-lite"/>
    </source>
</evidence>
<dbReference type="SMART" id="SM00248">
    <property type="entry name" value="ANK"/>
    <property type="match status" value="2"/>
</dbReference>
<keyword evidence="6" id="KW-1185">Reference proteome</keyword>
<evidence type="ECO:0000256" key="1">
    <source>
        <dbReference type="ARBA" id="ARBA00022737"/>
    </source>
</evidence>
<keyword evidence="1" id="KW-0677">Repeat</keyword>
<dbReference type="PANTHER" id="PTHR24171">
    <property type="entry name" value="ANKYRIN REPEAT DOMAIN-CONTAINING PROTEIN 39-RELATED"/>
    <property type="match status" value="1"/>
</dbReference>
<dbReference type="Pfam" id="PF12796">
    <property type="entry name" value="Ank_2"/>
    <property type="match status" value="1"/>
</dbReference>
<reference evidence="5 6" key="1">
    <citation type="submission" date="2017-10" db="EMBL/GenBank/DDBJ databases">
        <title>Comparative genomics in systemic dimorphic fungi from Ajellomycetaceae.</title>
        <authorList>
            <person name="Munoz J.F."/>
            <person name="Mcewen J.G."/>
            <person name="Clay O.K."/>
            <person name="Cuomo C.A."/>
        </authorList>
    </citation>
    <scope>NUCLEOTIDE SEQUENCE [LARGE SCALE GENOMIC DNA]</scope>
    <source>
        <strain evidence="5 6">UAMH7299</strain>
    </source>
</reference>
<dbReference type="SUPFAM" id="SSF48403">
    <property type="entry name" value="Ankyrin repeat"/>
    <property type="match status" value="1"/>
</dbReference>
<feature type="compositionally biased region" description="Basic and acidic residues" evidence="4">
    <location>
        <begin position="240"/>
        <end position="250"/>
    </location>
</feature>
<dbReference type="InterPro" id="IPR002110">
    <property type="entry name" value="Ankyrin_rpt"/>
</dbReference>
<feature type="region of interest" description="Disordered" evidence="4">
    <location>
        <begin position="160"/>
        <end position="200"/>
    </location>
</feature>
<feature type="region of interest" description="Disordered" evidence="4">
    <location>
        <begin position="222"/>
        <end position="250"/>
    </location>
</feature>
<protein>
    <submittedName>
        <fullName evidence="5">Uncharacterized protein</fullName>
    </submittedName>
</protein>
<dbReference type="OrthoDB" id="10057496at2759"/>
<comment type="caution">
    <text evidence="5">The sequence shown here is derived from an EMBL/GenBank/DDBJ whole genome shotgun (WGS) entry which is preliminary data.</text>
</comment>
<name>A0A2B7Z278_POLH7</name>
<gene>
    <name evidence="5" type="ORF">AJ80_01185</name>
</gene>
<evidence type="ECO:0000313" key="6">
    <source>
        <dbReference type="Proteomes" id="UP000224634"/>
    </source>
</evidence>
<evidence type="ECO:0000256" key="2">
    <source>
        <dbReference type="ARBA" id="ARBA00023043"/>
    </source>
</evidence>
<proteinExistence type="predicted"/>
<feature type="region of interest" description="Disordered" evidence="4">
    <location>
        <begin position="90"/>
        <end position="111"/>
    </location>
</feature>
<feature type="repeat" description="ANK" evidence="3">
    <location>
        <begin position="114"/>
        <end position="146"/>
    </location>
</feature>
<keyword evidence="2 3" id="KW-0040">ANK repeat</keyword>
<evidence type="ECO:0000256" key="3">
    <source>
        <dbReference type="PROSITE-ProRule" id="PRU00023"/>
    </source>
</evidence>
<dbReference type="STRING" id="1447883.A0A2B7Z278"/>
<dbReference type="EMBL" id="PDNA01000009">
    <property type="protein sequence ID" value="PGH27228.1"/>
    <property type="molecule type" value="Genomic_DNA"/>
</dbReference>
<dbReference type="Proteomes" id="UP000224634">
    <property type="component" value="Unassembled WGS sequence"/>
</dbReference>
<dbReference type="AlphaFoldDB" id="A0A2B7Z278"/>